<protein>
    <submittedName>
        <fullName evidence="1">Uncharacterized protein</fullName>
    </submittedName>
</protein>
<comment type="caution">
    <text evidence="1">The sequence shown here is derived from an EMBL/GenBank/DDBJ whole genome shotgun (WGS) entry which is preliminary data.</text>
</comment>
<sequence>MARLRSYSFGYHGWTADHAPAWVDELVAYARDQVPRFRGAAWKTLSDVPPLGRHELLSQVERSVPDDADLSDVIVHSTSGSRGPAGTVPMTPEFCALDLPVFEHVLGRHGITVSGSGVALVTVYSMPVTYQFAAVSSYWDGAGVVKVNLHPSAWRDPSDAVAFLDSCAPELYSGNPLSLAALADLGLRTRPKAVISGAMALDSPPRWRAAWAPPSSTSTAPPRPA</sequence>
<reference evidence="2" key="1">
    <citation type="journal article" date="2019" name="Int. J. Syst. Evol. Microbiol.">
        <title>The Global Catalogue of Microorganisms (GCM) 10K type strain sequencing project: providing services to taxonomists for standard genome sequencing and annotation.</title>
        <authorList>
            <consortium name="The Broad Institute Genomics Platform"/>
            <consortium name="The Broad Institute Genome Sequencing Center for Infectious Disease"/>
            <person name="Wu L."/>
            <person name="Ma J."/>
        </authorList>
    </citation>
    <scope>NUCLEOTIDE SEQUENCE [LARGE SCALE GENOMIC DNA]</scope>
    <source>
        <strain evidence="2">JCM 17695</strain>
    </source>
</reference>
<evidence type="ECO:0000313" key="2">
    <source>
        <dbReference type="Proteomes" id="UP001596512"/>
    </source>
</evidence>
<dbReference type="Proteomes" id="UP001596512">
    <property type="component" value="Unassembled WGS sequence"/>
</dbReference>
<gene>
    <name evidence="1" type="ORF">ACFQV2_24380</name>
</gene>
<accession>A0ABW2TRM1</accession>
<dbReference type="InterPro" id="IPR042099">
    <property type="entry name" value="ANL_N_sf"/>
</dbReference>
<organism evidence="1 2">
    <name type="scientific">Actinokineospora soli</name>
    <dbReference type="NCBI Taxonomy" id="1048753"/>
    <lineage>
        <taxon>Bacteria</taxon>
        <taxon>Bacillati</taxon>
        <taxon>Actinomycetota</taxon>
        <taxon>Actinomycetes</taxon>
        <taxon>Pseudonocardiales</taxon>
        <taxon>Pseudonocardiaceae</taxon>
        <taxon>Actinokineospora</taxon>
    </lineage>
</organism>
<proteinExistence type="predicted"/>
<dbReference type="EMBL" id="JBHTEY010000004">
    <property type="protein sequence ID" value="MFC7616141.1"/>
    <property type="molecule type" value="Genomic_DNA"/>
</dbReference>
<keyword evidence="2" id="KW-1185">Reference proteome</keyword>
<evidence type="ECO:0000313" key="1">
    <source>
        <dbReference type="EMBL" id="MFC7616141.1"/>
    </source>
</evidence>
<name>A0ABW2TRM1_9PSEU</name>
<dbReference type="Gene3D" id="3.40.50.12780">
    <property type="entry name" value="N-terminal domain of ligase-like"/>
    <property type="match status" value="1"/>
</dbReference>